<keyword evidence="2" id="KW-1185">Reference proteome</keyword>
<accession>A0A0D0CXP5</accession>
<gene>
    <name evidence="1" type="ORF">GYMLUDRAFT_43097</name>
</gene>
<dbReference type="AlphaFoldDB" id="A0A0D0CXP5"/>
<dbReference type="EMBL" id="KN834772">
    <property type="protein sequence ID" value="KIK61003.1"/>
    <property type="molecule type" value="Genomic_DNA"/>
</dbReference>
<organism evidence="1 2">
    <name type="scientific">Collybiopsis luxurians FD-317 M1</name>
    <dbReference type="NCBI Taxonomy" id="944289"/>
    <lineage>
        <taxon>Eukaryota</taxon>
        <taxon>Fungi</taxon>
        <taxon>Dikarya</taxon>
        <taxon>Basidiomycota</taxon>
        <taxon>Agaricomycotina</taxon>
        <taxon>Agaricomycetes</taxon>
        <taxon>Agaricomycetidae</taxon>
        <taxon>Agaricales</taxon>
        <taxon>Marasmiineae</taxon>
        <taxon>Omphalotaceae</taxon>
        <taxon>Collybiopsis</taxon>
        <taxon>Collybiopsis luxurians</taxon>
    </lineage>
</organism>
<proteinExistence type="predicted"/>
<dbReference type="Proteomes" id="UP000053593">
    <property type="component" value="Unassembled WGS sequence"/>
</dbReference>
<evidence type="ECO:0000313" key="2">
    <source>
        <dbReference type="Proteomes" id="UP000053593"/>
    </source>
</evidence>
<evidence type="ECO:0000313" key="1">
    <source>
        <dbReference type="EMBL" id="KIK61003.1"/>
    </source>
</evidence>
<reference evidence="1 2" key="1">
    <citation type="submission" date="2014-04" db="EMBL/GenBank/DDBJ databases">
        <title>Evolutionary Origins and Diversification of the Mycorrhizal Mutualists.</title>
        <authorList>
            <consortium name="DOE Joint Genome Institute"/>
            <consortium name="Mycorrhizal Genomics Consortium"/>
            <person name="Kohler A."/>
            <person name="Kuo A."/>
            <person name="Nagy L.G."/>
            <person name="Floudas D."/>
            <person name="Copeland A."/>
            <person name="Barry K.W."/>
            <person name="Cichocki N."/>
            <person name="Veneault-Fourrey C."/>
            <person name="LaButti K."/>
            <person name="Lindquist E.A."/>
            <person name="Lipzen A."/>
            <person name="Lundell T."/>
            <person name="Morin E."/>
            <person name="Murat C."/>
            <person name="Riley R."/>
            <person name="Ohm R."/>
            <person name="Sun H."/>
            <person name="Tunlid A."/>
            <person name="Henrissat B."/>
            <person name="Grigoriev I.V."/>
            <person name="Hibbett D.S."/>
            <person name="Martin F."/>
        </authorList>
    </citation>
    <scope>NUCLEOTIDE SEQUENCE [LARGE SCALE GENOMIC DNA]</scope>
    <source>
        <strain evidence="1 2">FD-317 M1</strain>
    </source>
</reference>
<name>A0A0D0CXP5_9AGAR</name>
<dbReference type="HOGENOM" id="CLU_3050513_0_0_1"/>
<sequence length="54" mass="6387">MDYNWISGGRWLWKGLFLRMRGEFGGWFEYKFGYGSGYGYGYGDYLARVSLPVR</sequence>
<protein>
    <submittedName>
        <fullName evidence="1">Uncharacterized protein</fullName>
    </submittedName>
</protein>